<gene>
    <name evidence="4" type="ORF">BREU_1023</name>
</gene>
<dbReference type="EMBL" id="JGZK01000006">
    <property type="protein sequence ID" value="KFI85841.1"/>
    <property type="molecule type" value="Genomic_DNA"/>
</dbReference>
<dbReference type="GO" id="GO:0009307">
    <property type="term" value="P:DNA restriction-modification system"/>
    <property type="evidence" value="ECO:0007669"/>
    <property type="project" value="UniProtKB-KW"/>
</dbReference>
<keyword evidence="1" id="KW-0680">Restriction system</keyword>
<organism evidence="4 5">
    <name type="scientific">Bifidobacterium reuteri DSM 23975</name>
    <dbReference type="NCBI Taxonomy" id="1437610"/>
    <lineage>
        <taxon>Bacteria</taxon>
        <taxon>Bacillati</taxon>
        <taxon>Actinomycetota</taxon>
        <taxon>Actinomycetes</taxon>
        <taxon>Bifidobacteriales</taxon>
        <taxon>Bifidobacteriaceae</taxon>
        <taxon>Bifidobacterium</taxon>
    </lineage>
</organism>
<dbReference type="SUPFAM" id="SSF52540">
    <property type="entry name" value="P-loop containing nucleoside triphosphate hydrolases"/>
    <property type="match status" value="1"/>
</dbReference>
<dbReference type="InterPro" id="IPR027417">
    <property type="entry name" value="P-loop_NTPase"/>
</dbReference>
<feature type="domain" description="Helicase ATP-binding" evidence="3">
    <location>
        <begin position="15"/>
        <end position="219"/>
    </location>
</feature>
<dbReference type="InterPro" id="IPR014001">
    <property type="entry name" value="Helicase_ATP-bd"/>
</dbReference>
<dbReference type="Proteomes" id="UP000028984">
    <property type="component" value="Unassembled WGS sequence"/>
</dbReference>
<protein>
    <submittedName>
        <fullName evidence="4">Type-1 restriction enzyme R protein</fullName>
        <ecNumber evidence="4">3.1.21.3</ecNumber>
    </submittedName>
</protein>
<dbReference type="InterPro" id="IPR051268">
    <property type="entry name" value="Type-I_R_enzyme_R_subunit"/>
</dbReference>
<dbReference type="PANTHER" id="PTHR30195">
    <property type="entry name" value="TYPE I SITE-SPECIFIC DEOXYRIBONUCLEASE PROTEIN SUBUNIT M AND R"/>
    <property type="match status" value="1"/>
</dbReference>
<dbReference type="PANTHER" id="PTHR30195:SF16">
    <property type="entry name" value="TYPE I RESTRICTION ENZYME ENDONUCLEASE SUBUNIT"/>
    <property type="match status" value="1"/>
</dbReference>
<dbReference type="EC" id="3.1.21.3" evidence="4"/>
<name>A0A087CRE1_9BIFI</name>
<dbReference type="Gene3D" id="3.40.50.300">
    <property type="entry name" value="P-loop containing nucleotide triphosphate hydrolases"/>
    <property type="match status" value="1"/>
</dbReference>
<evidence type="ECO:0000256" key="2">
    <source>
        <dbReference type="SAM" id="MobiDB-lite"/>
    </source>
</evidence>
<dbReference type="eggNOG" id="COG0610">
    <property type="taxonomic scope" value="Bacteria"/>
</dbReference>
<keyword evidence="4" id="KW-0378">Hydrolase</keyword>
<dbReference type="STRING" id="1437610.BREU_1023"/>
<proteinExistence type="predicted"/>
<keyword evidence="5" id="KW-1185">Reference proteome</keyword>
<evidence type="ECO:0000256" key="1">
    <source>
        <dbReference type="ARBA" id="ARBA00022747"/>
    </source>
</evidence>
<reference evidence="4 5" key="1">
    <citation type="submission" date="2014-03" db="EMBL/GenBank/DDBJ databases">
        <title>Genomics of Bifidobacteria.</title>
        <authorList>
            <person name="Ventura M."/>
            <person name="Milani C."/>
            <person name="Lugli G.A."/>
        </authorList>
    </citation>
    <scope>NUCLEOTIDE SEQUENCE [LARGE SCALE GENOMIC DNA]</scope>
    <source>
        <strain evidence="4 5">DSM 23975</strain>
    </source>
</reference>
<dbReference type="GO" id="GO:0009035">
    <property type="term" value="F:type I site-specific deoxyribonuclease activity"/>
    <property type="evidence" value="ECO:0007669"/>
    <property type="project" value="UniProtKB-EC"/>
</dbReference>
<dbReference type="Pfam" id="PF12008">
    <property type="entry name" value="EcoR124_C"/>
    <property type="match status" value="1"/>
</dbReference>
<dbReference type="SMART" id="SM00487">
    <property type="entry name" value="DEXDc"/>
    <property type="match status" value="1"/>
</dbReference>
<evidence type="ECO:0000259" key="3">
    <source>
        <dbReference type="SMART" id="SM00487"/>
    </source>
</evidence>
<dbReference type="Pfam" id="PF18766">
    <property type="entry name" value="SWI2_SNF2"/>
    <property type="match status" value="1"/>
</dbReference>
<dbReference type="AlphaFoldDB" id="A0A087CRE1"/>
<dbReference type="OrthoDB" id="9758243at2"/>
<accession>A0A087CRE1</accession>
<evidence type="ECO:0000313" key="4">
    <source>
        <dbReference type="EMBL" id="KFI85841.1"/>
    </source>
</evidence>
<dbReference type="RefSeq" id="WP_081886603.1">
    <property type="nucleotide sequence ID" value="NZ_JDUW01000002.1"/>
</dbReference>
<feature type="region of interest" description="Disordered" evidence="2">
    <location>
        <begin position="367"/>
        <end position="386"/>
    </location>
</feature>
<sequence length="589" mass="66971">MLIAIIDCDETPGLCLKVLRSYQYIAANAISDRVRKCDWEQRPALPGRPGGYVWHTTGSGKTMTSFKSAQLIADSKNADKVVFLMDRIELGTQSLKEYRSFADNEDDVQGTENTGVLRHRLASADPKDTLIVTSIQKMSNIKLGEGGVTQAELDNMASKRIVFIADECHRSTFGDMLQDIRRSFPNALYFGFTGFDSKWVNTLYLDKVIENESKSIIQAFSRTNRLFGPDKPFGMIRYYRKPHTMRDNIARAVRLYSGDRPLDLFVQKLPQNVASMNARYREILSVFNDSGQSDLRQLPESVESKRKFAKEFVELNQFLEAAKVQGFDGNKESFEFTDENGDSVNVRPELDQRTYLILAQRYKELFGDKSEGDNAPGDGKDDDEAPYELDGYLTAIDTGLIDTDYMNANFTKWLKALREESAELTKVTTELHRSFATLSADEQRLAELFLRDVERGDVTVEDGMTLRGYITRYARREKDGQIDKLVGYFGVRRSLVEEFIGQFITEANINEFGRLDALYDSIDKKLSKSTLEVWMGVIISQPKANRTVRNLLRRFVLGGGFDVDETLEKMRIAKGEEESDDTPRDVAQR</sequence>
<evidence type="ECO:0000313" key="5">
    <source>
        <dbReference type="Proteomes" id="UP000028984"/>
    </source>
</evidence>
<dbReference type="InterPro" id="IPR040980">
    <property type="entry name" value="SWI2_SNF2"/>
</dbReference>
<comment type="caution">
    <text evidence="4">The sequence shown here is derived from an EMBL/GenBank/DDBJ whole genome shotgun (WGS) entry which is preliminary data.</text>
</comment>
<dbReference type="InterPro" id="IPR022625">
    <property type="entry name" value="TypeI_RM_Rsu_C"/>
</dbReference>